<protein>
    <recommendedName>
        <fullName evidence="2">Response regulatory domain-containing protein</fullName>
    </recommendedName>
</protein>
<dbReference type="InterPro" id="IPR001789">
    <property type="entry name" value="Sig_transdc_resp-reg_receiver"/>
</dbReference>
<dbReference type="InterPro" id="IPR011006">
    <property type="entry name" value="CheY-like_superfamily"/>
</dbReference>
<organism evidence="3 4">
    <name type="scientific">Sphingobium nicotianae</name>
    <dbReference type="NCBI Taxonomy" id="2782607"/>
    <lineage>
        <taxon>Bacteria</taxon>
        <taxon>Pseudomonadati</taxon>
        <taxon>Pseudomonadota</taxon>
        <taxon>Alphaproteobacteria</taxon>
        <taxon>Sphingomonadales</taxon>
        <taxon>Sphingomonadaceae</taxon>
        <taxon>Sphingobium</taxon>
    </lineage>
</organism>
<dbReference type="EMBL" id="JAHGAW010000012">
    <property type="protein sequence ID" value="MBT2188732.1"/>
    <property type="molecule type" value="Genomic_DNA"/>
</dbReference>
<gene>
    <name evidence="3" type="ORF">KK488_17400</name>
</gene>
<feature type="domain" description="Response regulatory" evidence="2">
    <location>
        <begin position="1"/>
        <end position="103"/>
    </location>
</feature>
<sequence>MIALDVEAQLEDLGAEGCVIAGTVENALLALDARDIAFAIVDVDLGAETSEEVAATLIARGLPFVFVTGYGDPVPMMASFPDVPVLIKPFKEEALRATLVQIGVG</sequence>
<dbReference type="Gene3D" id="3.40.50.2300">
    <property type="match status" value="1"/>
</dbReference>
<proteinExistence type="predicted"/>
<evidence type="ECO:0000313" key="3">
    <source>
        <dbReference type="EMBL" id="MBT2188732.1"/>
    </source>
</evidence>
<dbReference type="SUPFAM" id="SSF52172">
    <property type="entry name" value="CheY-like"/>
    <property type="match status" value="1"/>
</dbReference>
<dbReference type="PROSITE" id="PS50110">
    <property type="entry name" value="RESPONSE_REGULATORY"/>
    <property type="match status" value="1"/>
</dbReference>
<dbReference type="Proteomes" id="UP001138757">
    <property type="component" value="Unassembled WGS sequence"/>
</dbReference>
<reference evidence="3" key="1">
    <citation type="submission" date="2021-05" db="EMBL/GenBank/DDBJ databases">
        <title>Genome of Sphingobium sp. strain.</title>
        <authorList>
            <person name="Fan R."/>
        </authorList>
    </citation>
    <scope>NUCLEOTIDE SEQUENCE</scope>
    <source>
        <strain evidence="3">H33</strain>
    </source>
</reference>
<dbReference type="GO" id="GO:0000160">
    <property type="term" value="P:phosphorelay signal transduction system"/>
    <property type="evidence" value="ECO:0007669"/>
    <property type="project" value="InterPro"/>
</dbReference>
<keyword evidence="4" id="KW-1185">Reference proteome</keyword>
<dbReference type="AlphaFoldDB" id="A0A9X1DEI7"/>
<comment type="caution">
    <text evidence="3">The sequence shown here is derived from an EMBL/GenBank/DDBJ whole genome shotgun (WGS) entry which is preliminary data.</text>
</comment>
<keyword evidence="1" id="KW-0597">Phosphoprotein</keyword>
<name>A0A9X1DEI7_9SPHN</name>
<evidence type="ECO:0000256" key="1">
    <source>
        <dbReference type="PROSITE-ProRule" id="PRU00169"/>
    </source>
</evidence>
<accession>A0A9X1DEI7</accession>
<evidence type="ECO:0000313" key="4">
    <source>
        <dbReference type="Proteomes" id="UP001138757"/>
    </source>
</evidence>
<feature type="modified residue" description="4-aspartylphosphate" evidence="1">
    <location>
        <position position="42"/>
    </location>
</feature>
<evidence type="ECO:0000259" key="2">
    <source>
        <dbReference type="PROSITE" id="PS50110"/>
    </source>
</evidence>